<name>A0ABV4NXJ8_9GAMM</name>
<proteinExistence type="predicted"/>
<dbReference type="InterPro" id="IPR009225">
    <property type="entry name" value="Phage_head_completion_GpL"/>
</dbReference>
<dbReference type="EMBL" id="JBGMEK010000012">
    <property type="protein sequence ID" value="MFA0810841.1"/>
    <property type="molecule type" value="Genomic_DNA"/>
</dbReference>
<dbReference type="Proteomes" id="UP001569428">
    <property type="component" value="Unassembled WGS sequence"/>
</dbReference>
<protein>
    <submittedName>
        <fullName evidence="1">Head completion/stabilization protein</fullName>
    </submittedName>
</protein>
<comment type="caution">
    <text evidence="1">The sequence shown here is derived from an EMBL/GenBank/DDBJ whole genome shotgun (WGS) entry which is preliminary data.</text>
</comment>
<organism evidence="1 2">
    <name type="scientific">Microbulbifer epialgicus</name>
    <dbReference type="NCBI Taxonomy" id="393907"/>
    <lineage>
        <taxon>Bacteria</taxon>
        <taxon>Pseudomonadati</taxon>
        <taxon>Pseudomonadota</taxon>
        <taxon>Gammaproteobacteria</taxon>
        <taxon>Cellvibrionales</taxon>
        <taxon>Microbulbiferaceae</taxon>
        <taxon>Microbulbifer</taxon>
    </lineage>
</organism>
<dbReference type="Pfam" id="PF05926">
    <property type="entry name" value="Phage_GPL"/>
    <property type="match status" value="1"/>
</dbReference>
<gene>
    <name evidence="1" type="ORF">ACCI49_07885</name>
</gene>
<sequence>MSFTGRPNTYLETVIDNNGFFPDLVLGDFQKMYGVPAGIMQEKVEHLLRLSILDVNDSLIDEQAAWQAEGHATLEAVPAQAIGGKSWLIIQYQRAVFAQVTAMAFRQSVTITRREIGENKAAESLETEQMYRAESDKALRKLRGIETNITVELI</sequence>
<keyword evidence="2" id="KW-1185">Reference proteome</keyword>
<accession>A0ABV4NXJ8</accession>
<evidence type="ECO:0000313" key="2">
    <source>
        <dbReference type="Proteomes" id="UP001569428"/>
    </source>
</evidence>
<dbReference type="RefSeq" id="WP_371838413.1">
    <property type="nucleotide sequence ID" value="NZ_JBGMEK010000012.1"/>
</dbReference>
<reference evidence="1 2" key="1">
    <citation type="submission" date="2024-08" db="EMBL/GenBank/DDBJ databases">
        <authorList>
            <person name="Ishaq N."/>
        </authorList>
    </citation>
    <scope>NUCLEOTIDE SEQUENCE [LARGE SCALE GENOMIC DNA]</scope>
    <source>
        <strain evidence="1 2">DSM 18651</strain>
    </source>
</reference>
<evidence type="ECO:0000313" key="1">
    <source>
        <dbReference type="EMBL" id="MFA0810841.1"/>
    </source>
</evidence>